<keyword evidence="1" id="KW-0732">Signal</keyword>
<dbReference type="OrthoDB" id="1123393at2"/>
<proteinExistence type="predicted"/>
<dbReference type="EMBL" id="FQYN01000006">
    <property type="protein sequence ID" value="SHJ37948.1"/>
    <property type="molecule type" value="Genomic_DNA"/>
</dbReference>
<sequence length="128" mass="13228">MRSISTSASPILLGLSLLAGLSLTGCTKKENVEPNTACGTPATVRLCPGKTLMCPTEHTTLVLADGTRLQPTGPAWDAYQPQQQDGQVLRIGYTKGGTVAAGSLADVAVVLTCLETADRCGTKDPGKK</sequence>
<keyword evidence="3" id="KW-1185">Reference proteome</keyword>
<feature type="chain" id="PRO_5009918533" evidence="1">
    <location>
        <begin position="20"/>
        <end position="128"/>
    </location>
</feature>
<evidence type="ECO:0000313" key="3">
    <source>
        <dbReference type="Proteomes" id="UP000184418"/>
    </source>
</evidence>
<reference evidence="2 3" key="1">
    <citation type="submission" date="2016-11" db="EMBL/GenBank/DDBJ databases">
        <authorList>
            <person name="Jaros S."/>
            <person name="Januszkiewicz K."/>
            <person name="Wedrychowicz H."/>
        </authorList>
    </citation>
    <scope>NUCLEOTIDE SEQUENCE [LARGE SCALE GENOMIC DNA]</scope>
    <source>
        <strain evidence="2 3">DSM 21074</strain>
    </source>
</reference>
<protein>
    <submittedName>
        <fullName evidence="2">Uncharacterized protein</fullName>
    </submittedName>
</protein>
<dbReference type="Proteomes" id="UP000184418">
    <property type="component" value="Unassembled WGS sequence"/>
</dbReference>
<name>A0A1M6IU33_9BACT</name>
<gene>
    <name evidence="2" type="ORF">SAMN02745146_2972</name>
</gene>
<evidence type="ECO:0000256" key="1">
    <source>
        <dbReference type="SAM" id="SignalP"/>
    </source>
</evidence>
<dbReference type="RefSeq" id="WP_073110644.1">
    <property type="nucleotide sequence ID" value="NZ_FQYN01000006.1"/>
</dbReference>
<dbReference type="PROSITE" id="PS51257">
    <property type="entry name" value="PROKAR_LIPOPROTEIN"/>
    <property type="match status" value="1"/>
</dbReference>
<feature type="signal peptide" evidence="1">
    <location>
        <begin position="1"/>
        <end position="19"/>
    </location>
</feature>
<dbReference type="AlphaFoldDB" id="A0A1M6IU33"/>
<organism evidence="2 3">
    <name type="scientific">Hymenobacter daecheongensis DSM 21074</name>
    <dbReference type="NCBI Taxonomy" id="1121955"/>
    <lineage>
        <taxon>Bacteria</taxon>
        <taxon>Pseudomonadati</taxon>
        <taxon>Bacteroidota</taxon>
        <taxon>Cytophagia</taxon>
        <taxon>Cytophagales</taxon>
        <taxon>Hymenobacteraceae</taxon>
        <taxon>Hymenobacter</taxon>
    </lineage>
</organism>
<accession>A0A1M6IU33</accession>
<evidence type="ECO:0000313" key="2">
    <source>
        <dbReference type="EMBL" id="SHJ37948.1"/>
    </source>
</evidence>